<dbReference type="OrthoDB" id="9824945at2"/>
<dbReference type="RefSeq" id="WP_145190306.1">
    <property type="nucleotide sequence ID" value="NZ_CP036266.1"/>
</dbReference>
<dbReference type="Proteomes" id="UP000320421">
    <property type="component" value="Chromosome"/>
</dbReference>
<protein>
    <submittedName>
        <fullName evidence="1">Uncharacterized protein</fullName>
    </submittedName>
</protein>
<evidence type="ECO:0000313" key="2">
    <source>
        <dbReference type="Proteomes" id="UP000320421"/>
    </source>
</evidence>
<evidence type="ECO:0000313" key="1">
    <source>
        <dbReference type="EMBL" id="QDT23224.1"/>
    </source>
</evidence>
<organism evidence="1 2">
    <name type="scientific">Gimesia chilikensis</name>
    <dbReference type="NCBI Taxonomy" id="2605989"/>
    <lineage>
        <taxon>Bacteria</taxon>
        <taxon>Pseudomonadati</taxon>
        <taxon>Planctomycetota</taxon>
        <taxon>Planctomycetia</taxon>
        <taxon>Planctomycetales</taxon>
        <taxon>Planctomycetaceae</taxon>
        <taxon>Gimesia</taxon>
    </lineage>
</organism>
<name>A0A517PV30_9PLAN</name>
<keyword evidence="2" id="KW-1185">Reference proteome</keyword>
<reference evidence="1 2" key="1">
    <citation type="submission" date="2019-02" db="EMBL/GenBank/DDBJ databases">
        <title>Deep-cultivation of Planctomycetes and their phenomic and genomic characterization uncovers novel biology.</title>
        <authorList>
            <person name="Wiegand S."/>
            <person name="Jogler M."/>
            <person name="Boedeker C."/>
            <person name="Pinto D."/>
            <person name="Vollmers J."/>
            <person name="Rivas-Marin E."/>
            <person name="Kohn T."/>
            <person name="Peeters S.H."/>
            <person name="Heuer A."/>
            <person name="Rast P."/>
            <person name="Oberbeckmann S."/>
            <person name="Bunk B."/>
            <person name="Jeske O."/>
            <person name="Meyerdierks A."/>
            <person name="Storesund J.E."/>
            <person name="Kallscheuer N."/>
            <person name="Luecker S."/>
            <person name="Lage O.M."/>
            <person name="Pohl T."/>
            <person name="Merkel B.J."/>
            <person name="Hornburger P."/>
            <person name="Mueller R.-W."/>
            <person name="Bruemmer F."/>
            <person name="Labrenz M."/>
            <person name="Spormann A.M."/>
            <person name="Op den Camp H."/>
            <person name="Overmann J."/>
            <person name="Amann R."/>
            <person name="Jetten M.S.M."/>
            <person name="Mascher T."/>
            <person name="Medema M.H."/>
            <person name="Devos D.P."/>
            <person name="Kaster A.-K."/>
            <person name="Ovreas L."/>
            <person name="Rohde M."/>
            <person name="Galperin M.Y."/>
            <person name="Jogler C."/>
        </authorList>
    </citation>
    <scope>NUCLEOTIDE SEQUENCE [LARGE SCALE GENOMIC DNA]</scope>
    <source>
        <strain evidence="1 2">HG66A1</strain>
    </source>
</reference>
<gene>
    <name evidence="1" type="ORF">HG66A1_50410</name>
</gene>
<proteinExistence type="predicted"/>
<accession>A0A517PV30</accession>
<dbReference type="AlphaFoldDB" id="A0A517PV30"/>
<sequence length="158" mass="18666">MIDPYFELGFSLELGGQYSWRLKEGELRYRGIREFAGLIEGRIPVSDGQIERFVAALDLLDTWNWRDDYRPQDVQMAVMDGGHWWFKAKLHDRVCNTAGENAYPSYHDPRQTTLNPERFDLLRAGLYEAFQIEHFIYQARWRQQQAERLASDETSSQE</sequence>
<dbReference type="EMBL" id="CP036266">
    <property type="protein sequence ID" value="QDT23224.1"/>
    <property type="molecule type" value="Genomic_DNA"/>
</dbReference>